<evidence type="ECO:0000256" key="6">
    <source>
        <dbReference type="ARBA" id="ARBA00022801"/>
    </source>
</evidence>
<dbReference type="PANTHER" id="PTHR10127:SF861">
    <property type="entry name" value="DORSAL-VENTRAL PATTERNING PROTEIN TOLLOID-RELATED"/>
    <property type="match status" value="1"/>
</dbReference>
<feature type="disulfide bond" evidence="12">
    <location>
        <begin position="227"/>
        <end position="249"/>
    </location>
</feature>
<keyword evidence="7 12" id="KW-0862">Zinc</keyword>
<dbReference type="GO" id="GO:0009953">
    <property type="term" value="P:dorsal/ventral pattern formation"/>
    <property type="evidence" value="ECO:0007669"/>
    <property type="project" value="TreeGrafter"/>
</dbReference>
<dbReference type="Gene3D" id="3.40.390.10">
    <property type="entry name" value="Collagenase (Catalytic Domain)"/>
    <property type="match status" value="1"/>
</dbReference>
<dbReference type="InterPro" id="IPR006026">
    <property type="entry name" value="Peptidase_Metallo"/>
</dbReference>
<evidence type="ECO:0000256" key="9">
    <source>
        <dbReference type="ARBA" id="ARBA00023157"/>
    </source>
</evidence>
<keyword evidence="1" id="KW-0245">EGF-like domain</keyword>
<keyword evidence="18" id="KW-1185">Reference proteome</keyword>
<evidence type="ECO:0000256" key="13">
    <source>
        <dbReference type="RuleBase" id="RU361183"/>
    </source>
</evidence>
<evidence type="ECO:0000256" key="10">
    <source>
        <dbReference type="ARBA" id="ARBA00023180"/>
    </source>
</evidence>
<evidence type="ECO:0000259" key="15">
    <source>
        <dbReference type="PROSITE" id="PS01180"/>
    </source>
</evidence>
<dbReference type="GO" id="GO:0004222">
    <property type="term" value="F:metalloendopeptidase activity"/>
    <property type="evidence" value="ECO:0007669"/>
    <property type="project" value="UniProtKB-UniRule"/>
</dbReference>
<dbReference type="EC" id="3.4.24.-" evidence="13"/>
<comment type="caution">
    <text evidence="11">Lacks conserved residue(s) required for the propagation of feature annotation.</text>
</comment>
<evidence type="ECO:0000313" key="18">
    <source>
        <dbReference type="Proteomes" id="UP001208570"/>
    </source>
</evidence>
<dbReference type="PROSITE" id="PS01180">
    <property type="entry name" value="CUB"/>
    <property type="match status" value="1"/>
</dbReference>
<feature type="active site" evidence="12">
    <location>
        <position position="258"/>
    </location>
</feature>
<dbReference type="SMART" id="SM00235">
    <property type="entry name" value="ZnMc"/>
    <property type="match status" value="1"/>
</dbReference>
<dbReference type="PROSITE" id="PS51864">
    <property type="entry name" value="ASTACIN"/>
    <property type="match status" value="1"/>
</dbReference>
<dbReference type="SMART" id="SM00042">
    <property type="entry name" value="CUB"/>
    <property type="match status" value="1"/>
</dbReference>
<keyword evidence="4" id="KW-0732">Signal</keyword>
<evidence type="ECO:0000256" key="7">
    <source>
        <dbReference type="ARBA" id="ARBA00022833"/>
    </source>
</evidence>
<feature type="region of interest" description="Disordered" evidence="14">
    <location>
        <begin position="102"/>
        <end position="168"/>
    </location>
</feature>
<dbReference type="Pfam" id="PF01400">
    <property type="entry name" value="Astacin"/>
    <property type="match status" value="1"/>
</dbReference>
<evidence type="ECO:0000256" key="1">
    <source>
        <dbReference type="ARBA" id="ARBA00022536"/>
    </source>
</evidence>
<dbReference type="CDD" id="cd00041">
    <property type="entry name" value="CUB"/>
    <property type="match status" value="1"/>
</dbReference>
<evidence type="ECO:0000256" key="14">
    <source>
        <dbReference type="SAM" id="MobiDB-lite"/>
    </source>
</evidence>
<reference evidence="17" key="1">
    <citation type="journal article" date="2023" name="Mol. Biol. Evol.">
        <title>Third-Generation Sequencing Reveals the Adaptive Role of the Epigenome in Three Deep-Sea Polychaetes.</title>
        <authorList>
            <person name="Perez M."/>
            <person name="Aroh O."/>
            <person name="Sun Y."/>
            <person name="Lan Y."/>
            <person name="Juniper S.K."/>
            <person name="Young C.R."/>
            <person name="Angers B."/>
            <person name="Qian P.Y."/>
        </authorList>
    </citation>
    <scope>NUCLEOTIDE SEQUENCE</scope>
    <source>
        <strain evidence="17">P08H-3</strain>
    </source>
</reference>
<evidence type="ECO:0000256" key="11">
    <source>
        <dbReference type="PROSITE-ProRule" id="PRU00059"/>
    </source>
</evidence>
<dbReference type="SUPFAM" id="SSF55486">
    <property type="entry name" value="Metalloproteases ('zincins'), catalytic domain"/>
    <property type="match status" value="1"/>
</dbReference>
<name>A0AAD9K167_9ANNE</name>
<dbReference type="GO" id="GO:0016485">
    <property type="term" value="P:protein processing"/>
    <property type="evidence" value="ECO:0007669"/>
    <property type="project" value="TreeGrafter"/>
</dbReference>
<dbReference type="InterPro" id="IPR000859">
    <property type="entry name" value="CUB_dom"/>
</dbReference>
<keyword evidence="9 12" id="KW-1015">Disulfide bond</keyword>
<dbReference type="Gene3D" id="2.60.120.290">
    <property type="entry name" value="Spermadhesin, CUB domain"/>
    <property type="match status" value="1"/>
</dbReference>
<dbReference type="InterPro" id="IPR001506">
    <property type="entry name" value="Peptidase_M12A"/>
</dbReference>
<dbReference type="GO" id="GO:0008270">
    <property type="term" value="F:zinc ion binding"/>
    <property type="evidence" value="ECO:0007669"/>
    <property type="project" value="UniProtKB-UniRule"/>
</dbReference>
<feature type="domain" description="CUB" evidence="15">
    <location>
        <begin position="340"/>
        <end position="414"/>
    </location>
</feature>
<comment type="caution">
    <text evidence="17">The sequence shown here is derived from an EMBL/GenBank/DDBJ whole genome shotgun (WGS) entry which is preliminary data.</text>
</comment>
<dbReference type="Proteomes" id="UP001208570">
    <property type="component" value="Unassembled WGS sequence"/>
</dbReference>
<accession>A0AAD9K167</accession>
<dbReference type="InterPro" id="IPR024079">
    <property type="entry name" value="MetalloPept_cat_dom_sf"/>
</dbReference>
<sequence length="458" mass="52504">MCRMTTTPAATFIIYVGICALSRLPVTLSKRNQHNATISKSIPQQEPQKPWVDVADPCKADAHLGDIALTREQYKFELDLLFNKYSKQANIPSQYAIVSRLNKQHNSPVKTKSAAIRKRPRRNKHQKRQRRRNKLLKSRRKHRSKSSKHRKSQADHHNSRGKRAATARPERLWPHGVIPYVIESNFSGLHKALFKQAMRHWENFTCVTFVEKADEHKDYIVFTERECGCCSYVGRKGSGAQAISIGKHCDKFGIVVHELGHVIGFWHEHTRPDRDENVEIVTSNIIPGQEYNFNKLTSMEVNSLGEKYDFESIMHYARNTFSRSTYHDTIRPRLDPQTPCGHTLQESSGTFSSPPSDENAIEQPPRHCQWRISATHGEKIVLNITEMDILETPGCQSDYLEIRDGHWLKSDLLGTEKLSDYDLYMGQTICFLGGQTDRQAGRQTDNKTLEIDRNVSGL</sequence>
<keyword evidence="5" id="KW-0677">Repeat</keyword>
<dbReference type="EMBL" id="JAODUP010000097">
    <property type="protein sequence ID" value="KAK2162515.1"/>
    <property type="molecule type" value="Genomic_DNA"/>
</dbReference>
<keyword evidence="3 12" id="KW-0479">Metal-binding</keyword>
<feature type="binding site" evidence="12">
    <location>
        <position position="261"/>
    </location>
    <ligand>
        <name>Zn(2+)</name>
        <dbReference type="ChEBI" id="CHEBI:29105"/>
        <note>catalytic</note>
    </ligand>
</feature>
<dbReference type="SUPFAM" id="SSF49854">
    <property type="entry name" value="Spermadhesin, CUB domain"/>
    <property type="match status" value="1"/>
</dbReference>
<dbReference type="GO" id="GO:0005615">
    <property type="term" value="C:extracellular space"/>
    <property type="evidence" value="ECO:0007669"/>
    <property type="project" value="TreeGrafter"/>
</dbReference>
<keyword evidence="6 12" id="KW-0378">Hydrolase</keyword>
<evidence type="ECO:0000256" key="8">
    <source>
        <dbReference type="ARBA" id="ARBA00023049"/>
    </source>
</evidence>
<evidence type="ECO:0000313" key="17">
    <source>
        <dbReference type="EMBL" id="KAK2162515.1"/>
    </source>
</evidence>
<feature type="binding site" evidence="12">
    <location>
        <position position="257"/>
    </location>
    <ligand>
        <name>Zn(2+)</name>
        <dbReference type="ChEBI" id="CHEBI:29105"/>
        <note>catalytic</note>
    </ligand>
</feature>
<evidence type="ECO:0000256" key="3">
    <source>
        <dbReference type="ARBA" id="ARBA00022723"/>
    </source>
</evidence>
<dbReference type="PANTHER" id="PTHR10127">
    <property type="entry name" value="DISCOIDIN, CUB, EGF, LAMININ , AND ZINC METALLOPROTEASE DOMAIN CONTAINING"/>
    <property type="match status" value="1"/>
</dbReference>
<feature type="binding site" evidence="12">
    <location>
        <position position="267"/>
    </location>
    <ligand>
        <name>Zn(2+)</name>
        <dbReference type="ChEBI" id="CHEBI:29105"/>
        <note>catalytic</note>
    </ligand>
</feature>
<evidence type="ECO:0000256" key="2">
    <source>
        <dbReference type="ARBA" id="ARBA00022670"/>
    </source>
</evidence>
<feature type="compositionally biased region" description="Basic residues" evidence="14">
    <location>
        <begin position="115"/>
        <end position="151"/>
    </location>
</feature>
<protein>
    <recommendedName>
        <fullName evidence="13">Metalloendopeptidase</fullName>
        <ecNumber evidence="13">3.4.24.-</ecNumber>
    </recommendedName>
</protein>
<keyword evidence="2 12" id="KW-0645">Protease</keyword>
<evidence type="ECO:0000259" key="16">
    <source>
        <dbReference type="PROSITE" id="PS51864"/>
    </source>
</evidence>
<dbReference type="Pfam" id="PF00431">
    <property type="entry name" value="CUB"/>
    <property type="match status" value="1"/>
</dbReference>
<gene>
    <name evidence="17" type="ORF">LSH36_97g06015</name>
</gene>
<feature type="region of interest" description="Disordered" evidence="14">
    <location>
        <begin position="337"/>
        <end position="363"/>
    </location>
</feature>
<feature type="domain" description="Peptidase M12A" evidence="16">
    <location>
        <begin position="164"/>
        <end position="369"/>
    </location>
</feature>
<feature type="compositionally biased region" description="Polar residues" evidence="14">
    <location>
        <begin position="344"/>
        <end position="356"/>
    </location>
</feature>
<organism evidence="17 18">
    <name type="scientific">Paralvinella palmiformis</name>
    <dbReference type="NCBI Taxonomy" id="53620"/>
    <lineage>
        <taxon>Eukaryota</taxon>
        <taxon>Metazoa</taxon>
        <taxon>Spiralia</taxon>
        <taxon>Lophotrochozoa</taxon>
        <taxon>Annelida</taxon>
        <taxon>Polychaeta</taxon>
        <taxon>Sedentaria</taxon>
        <taxon>Canalipalpata</taxon>
        <taxon>Terebellida</taxon>
        <taxon>Terebelliformia</taxon>
        <taxon>Alvinellidae</taxon>
        <taxon>Paralvinella</taxon>
    </lineage>
</organism>
<proteinExistence type="predicted"/>
<keyword evidence="10" id="KW-0325">Glycoprotein</keyword>
<evidence type="ECO:0000256" key="4">
    <source>
        <dbReference type="ARBA" id="ARBA00022729"/>
    </source>
</evidence>
<evidence type="ECO:0000256" key="12">
    <source>
        <dbReference type="PROSITE-ProRule" id="PRU01211"/>
    </source>
</evidence>
<dbReference type="FunFam" id="3.40.390.10:FF:000004">
    <property type="entry name" value="Metalloendopeptidase"/>
    <property type="match status" value="1"/>
</dbReference>
<dbReference type="InterPro" id="IPR035914">
    <property type="entry name" value="Sperma_CUB_dom_sf"/>
</dbReference>
<dbReference type="PRINTS" id="PR00480">
    <property type="entry name" value="ASTACIN"/>
</dbReference>
<evidence type="ECO:0000256" key="5">
    <source>
        <dbReference type="ARBA" id="ARBA00022737"/>
    </source>
</evidence>
<keyword evidence="8 12" id="KW-0482">Metalloprotease</keyword>
<dbReference type="AlphaFoldDB" id="A0AAD9K167"/>
<feature type="disulfide bond" evidence="12">
    <location>
        <begin position="229"/>
        <end position="230"/>
    </location>
</feature>
<comment type="cofactor">
    <cofactor evidence="12 13">
        <name>Zn(2+)</name>
        <dbReference type="ChEBI" id="CHEBI:29105"/>
    </cofactor>
    <text evidence="12 13">Binds 1 zinc ion per subunit.</text>
</comment>